<dbReference type="AlphaFoldDB" id="A0A285RSI9"/>
<name>A0A285RSI9_9PROT</name>
<dbReference type="SUPFAM" id="SSF53850">
    <property type="entry name" value="Periplasmic binding protein-like II"/>
    <property type="match status" value="1"/>
</dbReference>
<dbReference type="EMBL" id="OBMM01000001">
    <property type="protein sequence ID" value="SOB95267.1"/>
    <property type="molecule type" value="Genomic_DNA"/>
</dbReference>
<sequence length="331" mass="36362">MDENTDPRILATGYIGMCSRYFSSLIIAGISAMLVSQIPAAMAQETLPLLVTPVPPSTSETRTNIVWAVDAITPGFIKVEGRLNGYGAQMLDWFIARMPEYNHLVQILPRRSAYDAMRAAGESGKTICIPGTQHTPERAKDFAMSGTVAPLLPLSVVVLSSARHSFRPYMLANGTIDLAALLGDTSRYTALAKARSYGQEVDSILATAINAPNVLRTDNQSSFPMMLEIGRIDWMLAYPVEIEFHRRKAKDASDTLSLPIQGLPRLMNISVACSRSENGIGAVSEINAILASHPAMPWLEYYIDYLGHEDRARFLDALKEFKQSRDLPVGQ</sequence>
<gene>
    <name evidence="2" type="ORF">SAMN05428964_1011476</name>
</gene>
<organism evidence="2 3">
    <name type="scientific">Thalassospira xiamenensis</name>
    <dbReference type="NCBI Taxonomy" id="220697"/>
    <lineage>
        <taxon>Bacteria</taxon>
        <taxon>Pseudomonadati</taxon>
        <taxon>Pseudomonadota</taxon>
        <taxon>Alphaproteobacteria</taxon>
        <taxon>Rhodospirillales</taxon>
        <taxon>Thalassospiraceae</taxon>
        <taxon>Thalassospira</taxon>
    </lineage>
</organism>
<evidence type="ECO:0000313" key="2">
    <source>
        <dbReference type="EMBL" id="SOB95267.1"/>
    </source>
</evidence>
<dbReference type="Proteomes" id="UP000219068">
    <property type="component" value="Unassembled WGS sequence"/>
</dbReference>
<keyword evidence="1" id="KW-0472">Membrane</keyword>
<protein>
    <recommendedName>
        <fullName evidence="4">Solute-binding protein family 3/N-terminal domain-containing protein</fullName>
    </recommendedName>
</protein>
<reference evidence="2 3" key="1">
    <citation type="submission" date="2017-08" db="EMBL/GenBank/DDBJ databases">
        <authorList>
            <person name="de Groot N.N."/>
        </authorList>
    </citation>
    <scope>NUCLEOTIDE SEQUENCE [LARGE SCALE GENOMIC DNA]</scope>
    <source>
        <strain evidence="2 3">USBA 78</strain>
    </source>
</reference>
<evidence type="ECO:0008006" key="4">
    <source>
        <dbReference type="Google" id="ProtNLM"/>
    </source>
</evidence>
<keyword evidence="1" id="KW-0812">Transmembrane</keyword>
<accession>A0A285RSI9</accession>
<feature type="transmembrane region" description="Helical" evidence="1">
    <location>
        <begin position="21"/>
        <end position="42"/>
    </location>
</feature>
<evidence type="ECO:0000256" key="1">
    <source>
        <dbReference type="SAM" id="Phobius"/>
    </source>
</evidence>
<keyword evidence="1" id="KW-1133">Transmembrane helix</keyword>
<proteinExistence type="predicted"/>
<evidence type="ECO:0000313" key="3">
    <source>
        <dbReference type="Proteomes" id="UP000219068"/>
    </source>
</evidence>